<dbReference type="Pfam" id="PF08281">
    <property type="entry name" value="Sigma70_r4_2"/>
    <property type="match status" value="1"/>
</dbReference>
<dbReference type="InterPro" id="IPR039425">
    <property type="entry name" value="RNA_pol_sigma-70-like"/>
</dbReference>
<dbReference type="SUPFAM" id="SSF88946">
    <property type="entry name" value="Sigma2 domain of RNA polymerase sigma factors"/>
    <property type="match status" value="1"/>
</dbReference>
<dbReference type="SUPFAM" id="SSF88659">
    <property type="entry name" value="Sigma3 and sigma4 domains of RNA polymerase sigma factors"/>
    <property type="match status" value="1"/>
</dbReference>
<dbReference type="EMBL" id="JBEZNA010000004">
    <property type="protein sequence ID" value="MEU9576340.1"/>
    <property type="molecule type" value="Genomic_DNA"/>
</dbReference>
<evidence type="ECO:0000313" key="9">
    <source>
        <dbReference type="Proteomes" id="UP001551584"/>
    </source>
</evidence>
<comment type="caution">
    <text evidence="8">The sequence shown here is derived from an EMBL/GenBank/DDBJ whole genome shotgun (WGS) entry which is preliminary data.</text>
</comment>
<feature type="compositionally biased region" description="Polar residues" evidence="5">
    <location>
        <begin position="161"/>
        <end position="182"/>
    </location>
</feature>
<dbReference type="Proteomes" id="UP001551584">
    <property type="component" value="Unassembled WGS sequence"/>
</dbReference>
<dbReference type="InterPro" id="IPR013325">
    <property type="entry name" value="RNA_pol_sigma_r2"/>
</dbReference>
<evidence type="ECO:0000313" key="8">
    <source>
        <dbReference type="EMBL" id="MEU9576340.1"/>
    </source>
</evidence>
<dbReference type="Gene3D" id="1.10.10.10">
    <property type="entry name" value="Winged helix-like DNA-binding domain superfamily/Winged helix DNA-binding domain"/>
    <property type="match status" value="1"/>
</dbReference>
<dbReference type="PANTHER" id="PTHR43133">
    <property type="entry name" value="RNA POLYMERASE ECF-TYPE SIGMA FACTO"/>
    <property type="match status" value="1"/>
</dbReference>
<keyword evidence="4" id="KW-0804">Transcription</keyword>
<keyword evidence="2" id="KW-0805">Transcription regulation</keyword>
<dbReference type="InterPro" id="IPR007627">
    <property type="entry name" value="RNA_pol_sigma70_r2"/>
</dbReference>
<proteinExistence type="inferred from homology"/>
<gene>
    <name evidence="8" type="ORF">AB0D95_03450</name>
</gene>
<feature type="region of interest" description="Disordered" evidence="5">
    <location>
        <begin position="157"/>
        <end position="182"/>
    </location>
</feature>
<name>A0ABV3EJI3_9ACTN</name>
<dbReference type="RefSeq" id="WP_359268498.1">
    <property type="nucleotide sequence ID" value="NZ_JBEZNA010000004.1"/>
</dbReference>
<keyword evidence="9" id="KW-1185">Reference proteome</keyword>
<sequence length="182" mass="20367">MEANTDEQRFTQLYQQHHAAVTRYVLRRVPVDEVTDVVSEVFVTAWRRLDEIPPAKSLPWLYGVARRTLANAHRAQQRRGSLVERLATQPQPEVADCADSVVADLSLARAFDGLSDADKEVLRLALWEELPARQAALVVGCSAATFHVRLHRARTRLRTSLAGTNPSRQQQASQTNFGRADA</sequence>
<dbReference type="InterPro" id="IPR013324">
    <property type="entry name" value="RNA_pol_sigma_r3/r4-like"/>
</dbReference>
<evidence type="ECO:0000259" key="6">
    <source>
        <dbReference type="Pfam" id="PF04542"/>
    </source>
</evidence>
<dbReference type="Pfam" id="PF04542">
    <property type="entry name" value="Sigma70_r2"/>
    <property type="match status" value="1"/>
</dbReference>
<dbReference type="PANTHER" id="PTHR43133:SF25">
    <property type="entry name" value="RNA POLYMERASE SIGMA FACTOR RFAY-RELATED"/>
    <property type="match status" value="1"/>
</dbReference>
<reference evidence="8 9" key="1">
    <citation type="submission" date="2024-06" db="EMBL/GenBank/DDBJ databases">
        <title>The Natural Products Discovery Center: Release of the First 8490 Sequenced Strains for Exploring Actinobacteria Biosynthetic Diversity.</title>
        <authorList>
            <person name="Kalkreuter E."/>
            <person name="Kautsar S.A."/>
            <person name="Yang D."/>
            <person name="Bader C.D."/>
            <person name="Teijaro C.N."/>
            <person name="Fluegel L."/>
            <person name="Davis C.M."/>
            <person name="Simpson J.R."/>
            <person name="Lauterbach L."/>
            <person name="Steele A.D."/>
            <person name="Gui C."/>
            <person name="Meng S."/>
            <person name="Li G."/>
            <person name="Viehrig K."/>
            <person name="Ye F."/>
            <person name="Su P."/>
            <person name="Kiefer A.F."/>
            <person name="Nichols A."/>
            <person name="Cepeda A.J."/>
            <person name="Yan W."/>
            <person name="Fan B."/>
            <person name="Jiang Y."/>
            <person name="Adhikari A."/>
            <person name="Zheng C.-J."/>
            <person name="Schuster L."/>
            <person name="Cowan T.M."/>
            <person name="Smanski M.J."/>
            <person name="Chevrette M.G."/>
            <person name="De Carvalho L.P.S."/>
            <person name="Shen B."/>
        </authorList>
    </citation>
    <scope>NUCLEOTIDE SEQUENCE [LARGE SCALE GENOMIC DNA]</scope>
    <source>
        <strain evidence="8 9">NPDC048117</strain>
    </source>
</reference>
<evidence type="ECO:0000256" key="2">
    <source>
        <dbReference type="ARBA" id="ARBA00023015"/>
    </source>
</evidence>
<keyword evidence="3" id="KW-0731">Sigma factor</keyword>
<feature type="domain" description="RNA polymerase sigma-70 region 2" evidence="6">
    <location>
        <begin position="13"/>
        <end position="79"/>
    </location>
</feature>
<accession>A0ABV3EJI3</accession>
<evidence type="ECO:0000256" key="1">
    <source>
        <dbReference type="ARBA" id="ARBA00010641"/>
    </source>
</evidence>
<comment type="similarity">
    <text evidence="1">Belongs to the sigma-70 factor family. ECF subfamily.</text>
</comment>
<feature type="domain" description="RNA polymerase sigma factor 70 region 4 type 2" evidence="7">
    <location>
        <begin position="106"/>
        <end position="157"/>
    </location>
</feature>
<dbReference type="InterPro" id="IPR036388">
    <property type="entry name" value="WH-like_DNA-bd_sf"/>
</dbReference>
<dbReference type="CDD" id="cd06171">
    <property type="entry name" value="Sigma70_r4"/>
    <property type="match status" value="1"/>
</dbReference>
<dbReference type="Gene3D" id="1.10.1740.10">
    <property type="match status" value="1"/>
</dbReference>
<dbReference type="InterPro" id="IPR013249">
    <property type="entry name" value="RNA_pol_sigma70_r4_t2"/>
</dbReference>
<evidence type="ECO:0000259" key="7">
    <source>
        <dbReference type="Pfam" id="PF08281"/>
    </source>
</evidence>
<evidence type="ECO:0000256" key="3">
    <source>
        <dbReference type="ARBA" id="ARBA00023082"/>
    </source>
</evidence>
<protein>
    <submittedName>
        <fullName evidence="8">Sigma-70 family RNA polymerase sigma factor</fullName>
    </submittedName>
</protein>
<evidence type="ECO:0000256" key="5">
    <source>
        <dbReference type="SAM" id="MobiDB-lite"/>
    </source>
</evidence>
<organism evidence="8 9">
    <name type="scientific">Streptomyces chilikensis</name>
    <dbReference type="NCBI Taxonomy" id="1194079"/>
    <lineage>
        <taxon>Bacteria</taxon>
        <taxon>Bacillati</taxon>
        <taxon>Actinomycetota</taxon>
        <taxon>Actinomycetes</taxon>
        <taxon>Kitasatosporales</taxon>
        <taxon>Streptomycetaceae</taxon>
        <taxon>Streptomyces</taxon>
    </lineage>
</organism>
<evidence type="ECO:0000256" key="4">
    <source>
        <dbReference type="ARBA" id="ARBA00023163"/>
    </source>
</evidence>
<dbReference type="NCBIfam" id="TIGR02937">
    <property type="entry name" value="sigma70-ECF"/>
    <property type="match status" value="1"/>
</dbReference>
<dbReference type="InterPro" id="IPR014284">
    <property type="entry name" value="RNA_pol_sigma-70_dom"/>
</dbReference>